<keyword evidence="10" id="KW-0393">Immunoglobulin domain</keyword>
<keyword evidence="6" id="KW-1064">Adaptive immunity</keyword>
<evidence type="ECO:0000256" key="2">
    <source>
        <dbReference type="ARBA" id="ARBA00022692"/>
    </source>
</evidence>
<accession>H3ADJ7</accession>
<feature type="region of interest" description="Disordered" evidence="11">
    <location>
        <begin position="121"/>
        <end position="149"/>
    </location>
</feature>
<dbReference type="OMA" id="RLWLRIH"/>
<keyword evidence="15" id="KW-1185">Reference proteome</keyword>
<dbReference type="InterPro" id="IPR036179">
    <property type="entry name" value="Ig-like_dom_sf"/>
</dbReference>
<feature type="domain" description="Ig-like" evidence="13">
    <location>
        <begin position="5"/>
        <end position="120"/>
    </location>
</feature>
<dbReference type="GO" id="GO:0050776">
    <property type="term" value="P:regulation of immune response"/>
    <property type="evidence" value="ECO:0007669"/>
    <property type="project" value="InterPro"/>
</dbReference>
<dbReference type="AlphaFoldDB" id="H3ADJ7"/>
<dbReference type="Ensembl" id="ENSLACT00000007782.1">
    <property type="protein sequence ID" value="ENSLACP00000007718.1"/>
    <property type="gene ID" value="ENSLACG00000006835.1"/>
</dbReference>
<sequence length="149" mass="16830">FCFSLALIQTPSSVLALKDSPAQLTCAMKQNSMDHLGVFWYRQPEGSQEFQFILHATPMNRYTHGENFKDRFNVVRDAFRGSYTLSITSVQLSDNGTYYCVISHTFTLAFGNGTQLNVVNSLPPPPKPTVKPLQKPVKRCGNRDKSIRR</sequence>
<evidence type="ECO:0000256" key="5">
    <source>
        <dbReference type="ARBA" id="ARBA00022989"/>
    </source>
</evidence>
<reference evidence="15" key="1">
    <citation type="submission" date="2011-08" db="EMBL/GenBank/DDBJ databases">
        <title>The draft genome of Latimeria chalumnae.</title>
        <authorList>
            <person name="Di Palma F."/>
            <person name="Alfoldi J."/>
            <person name="Johnson J."/>
            <person name="Berlin A."/>
            <person name="Gnerre S."/>
            <person name="Jaffe D."/>
            <person name="MacCallum I."/>
            <person name="Young S."/>
            <person name="Walker B.J."/>
            <person name="Lander E."/>
            <person name="Lindblad-Toh K."/>
        </authorList>
    </citation>
    <scope>NUCLEOTIDE SEQUENCE [LARGE SCALE GENOMIC DNA]</scope>
    <source>
        <strain evidence="15">Wild caught</strain>
    </source>
</reference>
<evidence type="ECO:0000256" key="1">
    <source>
        <dbReference type="ARBA" id="ARBA00004479"/>
    </source>
</evidence>
<dbReference type="InterPro" id="IPR042414">
    <property type="entry name" value="CD8B"/>
</dbReference>
<dbReference type="eggNOG" id="ENOG502SANQ">
    <property type="taxonomic scope" value="Eukaryota"/>
</dbReference>
<evidence type="ECO:0000256" key="7">
    <source>
        <dbReference type="ARBA" id="ARBA00023136"/>
    </source>
</evidence>
<evidence type="ECO:0000256" key="12">
    <source>
        <dbReference type="SAM" id="SignalP"/>
    </source>
</evidence>
<name>H3ADJ7_LATCH</name>
<dbReference type="Pfam" id="PF07686">
    <property type="entry name" value="V-set"/>
    <property type="match status" value="1"/>
</dbReference>
<evidence type="ECO:0000256" key="9">
    <source>
        <dbReference type="ARBA" id="ARBA00023180"/>
    </source>
</evidence>
<reference evidence="14" key="2">
    <citation type="submission" date="2025-08" db="UniProtKB">
        <authorList>
            <consortium name="Ensembl"/>
        </authorList>
    </citation>
    <scope>IDENTIFICATION</scope>
</reference>
<evidence type="ECO:0000256" key="11">
    <source>
        <dbReference type="SAM" id="MobiDB-lite"/>
    </source>
</evidence>
<dbReference type="GO" id="GO:0015026">
    <property type="term" value="F:coreceptor activity"/>
    <property type="evidence" value="ECO:0007669"/>
    <property type="project" value="InterPro"/>
</dbReference>
<comment type="subcellular location">
    <subcellularLocation>
        <location evidence="1">Membrane</location>
        <topology evidence="1">Single-pass type I membrane protein</topology>
    </subcellularLocation>
</comment>
<dbReference type="InterPro" id="IPR007110">
    <property type="entry name" value="Ig-like_dom"/>
</dbReference>
<dbReference type="GO" id="GO:0002250">
    <property type="term" value="P:adaptive immune response"/>
    <property type="evidence" value="ECO:0007669"/>
    <property type="project" value="UniProtKB-KW"/>
</dbReference>
<evidence type="ECO:0000313" key="15">
    <source>
        <dbReference type="Proteomes" id="UP000008672"/>
    </source>
</evidence>
<evidence type="ECO:0000313" key="14">
    <source>
        <dbReference type="Ensembl" id="ENSLACP00000007718.1"/>
    </source>
</evidence>
<protein>
    <recommendedName>
        <fullName evidence="13">Ig-like domain-containing protein</fullName>
    </recommendedName>
</protein>
<proteinExistence type="predicted"/>
<dbReference type="GO" id="GO:0042288">
    <property type="term" value="F:MHC class I protein binding"/>
    <property type="evidence" value="ECO:0007669"/>
    <property type="project" value="InterPro"/>
</dbReference>
<evidence type="ECO:0000256" key="3">
    <source>
        <dbReference type="ARBA" id="ARBA00022729"/>
    </source>
</evidence>
<dbReference type="PANTHER" id="PTHR11292">
    <property type="entry name" value="T-CELL SURFACE GLYCOPROTEIN CD8 BETA CHAIN"/>
    <property type="match status" value="1"/>
</dbReference>
<keyword evidence="2" id="KW-0812">Transmembrane</keyword>
<dbReference type="InterPro" id="IPR013106">
    <property type="entry name" value="Ig_V-set"/>
</dbReference>
<evidence type="ECO:0000256" key="4">
    <source>
        <dbReference type="ARBA" id="ARBA00022859"/>
    </source>
</evidence>
<evidence type="ECO:0000256" key="8">
    <source>
        <dbReference type="ARBA" id="ARBA00023157"/>
    </source>
</evidence>
<dbReference type="PANTHER" id="PTHR11292:SF7">
    <property type="entry name" value="T-CELL SURFACE GLYCOPROTEIN CD8 BETA CHAIN-RELATED"/>
    <property type="match status" value="1"/>
</dbReference>
<dbReference type="Proteomes" id="UP000008672">
    <property type="component" value="Unassembled WGS sequence"/>
</dbReference>
<dbReference type="GeneTree" id="ENSGT00510000048998"/>
<keyword evidence="8" id="KW-1015">Disulfide bond</keyword>
<dbReference type="STRING" id="7897.ENSLACP00000007718"/>
<dbReference type="InterPro" id="IPR003599">
    <property type="entry name" value="Ig_sub"/>
</dbReference>
<feature type="signal peptide" evidence="12">
    <location>
        <begin position="1"/>
        <end position="16"/>
    </location>
</feature>
<dbReference type="Gene3D" id="2.60.40.10">
    <property type="entry name" value="Immunoglobulins"/>
    <property type="match status" value="1"/>
</dbReference>
<dbReference type="EMBL" id="AFYH01211654">
    <property type="status" value="NOT_ANNOTATED_CDS"/>
    <property type="molecule type" value="Genomic_DNA"/>
</dbReference>
<feature type="chain" id="PRO_5003580218" description="Ig-like domain-containing protein" evidence="12">
    <location>
        <begin position="17"/>
        <end position="149"/>
    </location>
</feature>
<dbReference type="InterPro" id="IPR013783">
    <property type="entry name" value="Ig-like_fold"/>
</dbReference>
<dbReference type="GO" id="GO:0009986">
    <property type="term" value="C:cell surface"/>
    <property type="evidence" value="ECO:0007669"/>
    <property type="project" value="TreeGrafter"/>
</dbReference>
<keyword evidence="5" id="KW-1133">Transmembrane helix</keyword>
<dbReference type="SMART" id="SM00406">
    <property type="entry name" value="IGv"/>
    <property type="match status" value="1"/>
</dbReference>
<reference evidence="14" key="3">
    <citation type="submission" date="2025-09" db="UniProtKB">
        <authorList>
            <consortium name="Ensembl"/>
        </authorList>
    </citation>
    <scope>IDENTIFICATION</scope>
</reference>
<keyword evidence="7" id="KW-0472">Membrane</keyword>
<dbReference type="SMART" id="SM00409">
    <property type="entry name" value="IG"/>
    <property type="match status" value="1"/>
</dbReference>
<evidence type="ECO:0000259" key="13">
    <source>
        <dbReference type="PROSITE" id="PS50835"/>
    </source>
</evidence>
<dbReference type="GO" id="GO:0016020">
    <property type="term" value="C:membrane"/>
    <property type="evidence" value="ECO:0007669"/>
    <property type="project" value="UniProtKB-SubCell"/>
</dbReference>
<keyword evidence="3 12" id="KW-0732">Signal</keyword>
<dbReference type="HOGENOM" id="CLU_089344_1_0_1"/>
<keyword evidence="9" id="KW-0325">Glycoprotein</keyword>
<dbReference type="FunCoup" id="H3ADJ7">
    <property type="interactions" value="358"/>
</dbReference>
<dbReference type="SUPFAM" id="SSF48726">
    <property type="entry name" value="Immunoglobulin"/>
    <property type="match status" value="1"/>
</dbReference>
<organism evidence="14 15">
    <name type="scientific">Latimeria chalumnae</name>
    <name type="common">Coelacanth</name>
    <dbReference type="NCBI Taxonomy" id="7897"/>
    <lineage>
        <taxon>Eukaryota</taxon>
        <taxon>Metazoa</taxon>
        <taxon>Chordata</taxon>
        <taxon>Craniata</taxon>
        <taxon>Vertebrata</taxon>
        <taxon>Euteleostomi</taxon>
        <taxon>Coelacanthiformes</taxon>
        <taxon>Coelacanthidae</taxon>
        <taxon>Latimeria</taxon>
    </lineage>
</organism>
<evidence type="ECO:0000256" key="10">
    <source>
        <dbReference type="ARBA" id="ARBA00023319"/>
    </source>
</evidence>
<dbReference type="InParanoid" id="H3ADJ7"/>
<dbReference type="PROSITE" id="PS50835">
    <property type="entry name" value="IG_LIKE"/>
    <property type="match status" value="1"/>
</dbReference>
<evidence type="ECO:0000256" key="6">
    <source>
        <dbReference type="ARBA" id="ARBA00023130"/>
    </source>
</evidence>
<keyword evidence="4" id="KW-0391">Immunity</keyword>